<feature type="compositionally biased region" description="Low complexity" evidence="1">
    <location>
        <begin position="81"/>
        <end position="91"/>
    </location>
</feature>
<evidence type="ECO:0000313" key="2">
    <source>
        <dbReference type="EMBL" id="KAK4220703.1"/>
    </source>
</evidence>
<feature type="region of interest" description="Disordered" evidence="1">
    <location>
        <begin position="28"/>
        <end position="184"/>
    </location>
</feature>
<gene>
    <name evidence="2" type="ORF">QBC38DRAFT_378479</name>
</gene>
<name>A0AAN7BE80_9PEZI</name>
<sequence length="365" mass="40669">METIHEMSPRSQTMPSPGAEALMFTVRSSQEASGNMMGPAPMVRHGRSASMKSLPATRKPSFRVRGWVKRSNTSGTVPVETTYTSTSNSSNRLKITHLGGGRIEEADSPTRRPQKQGRDHSVDSRRTQWLDFYTEDPVSGSTAPEETQQSEQTTKPSPNPDFELRPLPLHVPLLEKKEDAKPELTRKKSLWKALPSLPVQQQSVSTSRDTSTLVDVEHLMGKIILDEVAGIPPIAELEAIPRPPTDVVSRKNPKIPVPLSDEYGTPPPTPDSEAGGAARQSTVTITKAPPETNAQNLEPRKFSFQKTKAPQHSLVHTRQERVWLHTNYRGEAPFLEAWGLDISRQRDREEGLMILRELMLEEASR</sequence>
<feature type="region of interest" description="Disordered" evidence="1">
    <location>
        <begin position="244"/>
        <end position="281"/>
    </location>
</feature>
<evidence type="ECO:0000256" key="1">
    <source>
        <dbReference type="SAM" id="MobiDB-lite"/>
    </source>
</evidence>
<organism evidence="2 3">
    <name type="scientific">Podospora fimiseda</name>
    <dbReference type="NCBI Taxonomy" id="252190"/>
    <lineage>
        <taxon>Eukaryota</taxon>
        <taxon>Fungi</taxon>
        <taxon>Dikarya</taxon>
        <taxon>Ascomycota</taxon>
        <taxon>Pezizomycotina</taxon>
        <taxon>Sordariomycetes</taxon>
        <taxon>Sordariomycetidae</taxon>
        <taxon>Sordariales</taxon>
        <taxon>Podosporaceae</taxon>
        <taxon>Podospora</taxon>
    </lineage>
</organism>
<evidence type="ECO:0000313" key="3">
    <source>
        <dbReference type="Proteomes" id="UP001301958"/>
    </source>
</evidence>
<feature type="compositionally biased region" description="Polar residues" evidence="1">
    <location>
        <begin position="139"/>
        <end position="156"/>
    </location>
</feature>
<feature type="compositionally biased region" description="Basic and acidic residues" evidence="1">
    <location>
        <begin position="173"/>
        <end position="184"/>
    </location>
</feature>
<protein>
    <submittedName>
        <fullName evidence="2">Uncharacterized protein</fullName>
    </submittedName>
</protein>
<dbReference type="AlphaFoldDB" id="A0AAN7BE80"/>
<proteinExistence type="predicted"/>
<accession>A0AAN7BE80</accession>
<reference evidence="2" key="1">
    <citation type="journal article" date="2023" name="Mol. Phylogenet. Evol.">
        <title>Genome-scale phylogeny and comparative genomics of the fungal order Sordariales.</title>
        <authorList>
            <person name="Hensen N."/>
            <person name="Bonometti L."/>
            <person name="Westerberg I."/>
            <person name="Brannstrom I.O."/>
            <person name="Guillou S."/>
            <person name="Cros-Aarteil S."/>
            <person name="Calhoun S."/>
            <person name="Haridas S."/>
            <person name="Kuo A."/>
            <person name="Mondo S."/>
            <person name="Pangilinan J."/>
            <person name="Riley R."/>
            <person name="LaButti K."/>
            <person name="Andreopoulos B."/>
            <person name="Lipzen A."/>
            <person name="Chen C."/>
            <person name="Yan M."/>
            <person name="Daum C."/>
            <person name="Ng V."/>
            <person name="Clum A."/>
            <person name="Steindorff A."/>
            <person name="Ohm R.A."/>
            <person name="Martin F."/>
            <person name="Silar P."/>
            <person name="Natvig D.O."/>
            <person name="Lalanne C."/>
            <person name="Gautier V."/>
            <person name="Ament-Velasquez S.L."/>
            <person name="Kruys A."/>
            <person name="Hutchinson M.I."/>
            <person name="Powell A.J."/>
            <person name="Barry K."/>
            <person name="Miller A.N."/>
            <person name="Grigoriev I.V."/>
            <person name="Debuchy R."/>
            <person name="Gladieux P."/>
            <person name="Hiltunen Thoren M."/>
            <person name="Johannesson H."/>
        </authorList>
    </citation>
    <scope>NUCLEOTIDE SEQUENCE</scope>
    <source>
        <strain evidence="2">CBS 990.96</strain>
    </source>
</reference>
<comment type="caution">
    <text evidence="2">The sequence shown here is derived from an EMBL/GenBank/DDBJ whole genome shotgun (WGS) entry which is preliminary data.</text>
</comment>
<feature type="compositionally biased region" description="Basic and acidic residues" evidence="1">
    <location>
        <begin position="102"/>
        <end position="128"/>
    </location>
</feature>
<dbReference type="Proteomes" id="UP001301958">
    <property type="component" value="Unassembled WGS sequence"/>
</dbReference>
<reference evidence="2" key="2">
    <citation type="submission" date="2023-05" db="EMBL/GenBank/DDBJ databases">
        <authorList>
            <consortium name="Lawrence Berkeley National Laboratory"/>
            <person name="Steindorff A."/>
            <person name="Hensen N."/>
            <person name="Bonometti L."/>
            <person name="Westerberg I."/>
            <person name="Brannstrom I.O."/>
            <person name="Guillou S."/>
            <person name="Cros-Aarteil S."/>
            <person name="Calhoun S."/>
            <person name="Haridas S."/>
            <person name="Kuo A."/>
            <person name="Mondo S."/>
            <person name="Pangilinan J."/>
            <person name="Riley R."/>
            <person name="Labutti K."/>
            <person name="Andreopoulos B."/>
            <person name="Lipzen A."/>
            <person name="Chen C."/>
            <person name="Yanf M."/>
            <person name="Daum C."/>
            <person name="Ng V."/>
            <person name="Clum A."/>
            <person name="Ohm R."/>
            <person name="Martin F."/>
            <person name="Silar P."/>
            <person name="Natvig D."/>
            <person name="Lalanne C."/>
            <person name="Gautier V."/>
            <person name="Ament-Velasquez S.L."/>
            <person name="Kruys A."/>
            <person name="Hutchinson M.I."/>
            <person name="Powell A.J."/>
            <person name="Barry K."/>
            <person name="Miller A.N."/>
            <person name="Grigoriev I.V."/>
            <person name="Debuchy R."/>
            <person name="Gladieux P."/>
            <person name="Thoren M.H."/>
            <person name="Johannesson H."/>
        </authorList>
    </citation>
    <scope>NUCLEOTIDE SEQUENCE</scope>
    <source>
        <strain evidence="2">CBS 990.96</strain>
    </source>
</reference>
<keyword evidence="3" id="KW-1185">Reference proteome</keyword>
<dbReference type="EMBL" id="MU865662">
    <property type="protein sequence ID" value="KAK4220703.1"/>
    <property type="molecule type" value="Genomic_DNA"/>
</dbReference>